<name>A0A8J3PIU7_9ACTN</name>
<accession>A0A8J3PIU7</accession>
<dbReference type="EMBL" id="BONJ01000037">
    <property type="protein sequence ID" value="GIG18124.1"/>
    <property type="molecule type" value="Genomic_DNA"/>
</dbReference>
<dbReference type="Pfam" id="PF13527">
    <property type="entry name" value="Acetyltransf_9"/>
    <property type="match status" value="1"/>
</dbReference>
<dbReference type="Gene3D" id="3.40.630.30">
    <property type="match status" value="2"/>
</dbReference>
<dbReference type="GO" id="GO:0034069">
    <property type="term" value="F:aminoglycoside N-acetyltransferase activity"/>
    <property type="evidence" value="ECO:0007669"/>
    <property type="project" value="TreeGrafter"/>
</dbReference>
<dbReference type="AlphaFoldDB" id="A0A8J3PIU7"/>
<evidence type="ECO:0000313" key="2">
    <source>
        <dbReference type="EMBL" id="GIG18124.1"/>
    </source>
</evidence>
<dbReference type="PANTHER" id="PTHR37817:SF1">
    <property type="entry name" value="N-ACETYLTRANSFERASE EIS"/>
    <property type="match status" value="1"/>
</dbReference>
<evidence type="ECO:0000259" key="1">
    <source>
        <dbReference type="PROSITE" id="PS51186"/>
    </source>
</evidence>
<keyword evidence="3" id="KW-1185">Reference proteome</keyword>
<dbReference type="SUPFAM" id="SSF55729">
    <property type="entry name" value="Acyl-CoA N-acyltransferases (Nat)"/>
    <property type="match status" value="1"/>
</dbReference>
<dbReference type="CDD" id="cd04301">
    <property type="entry name" value="NAT_SF"/>
    <property type="match status" value="1"/>
</dbReference>
<dbReference type="RefSeq" id="WP_239086950.1">
    <property type="nucleotide sequence ID" value="NZ_BONJ01000037.1"/>
</dbReference>
<gene>
    <name evidence="2" type="ORF">Cme02nite_64560</name>
</gene>
<dbReference type="GO" id="GO:0030649">
    <property type="term" value="P:aminoglycoside antibiotic catabolic process"/>
    <property type="evidence" value="ECO:0007669"/>
    <property type="project" value="TreeGrafter"/>
</dbReference>
<proteinExistence type="predicted"/>
<dbReference type="PROSITE" id="PS51186">
    <property type="entry name" value="GNAT"/>
    <property type="match status" value="1"/>
</dbReference>
<evidence type="ECO:0000313" key="3">
    <source>
        <dbReference type="Proteomes" id="UP000660339"/>
    </source>
</evidence>
<dbReference type="InterPro" id="IPR016181">
    <property type="entry name" value="Acyl_CoA_acyltransferase"/>
</dbReference>
<dbReference type="InterPro" id="IPR051554">
    <property type="entry name" value="Acetyltransferase_Eis"/>
</dbReference>
<sequence length="395" mass="42972">MSAIRQVHGEERLRTAFTLYPYAFDQTPAPGADEQLRDILPFHDGNHTLVVEQDGRTLATAAAIPAHQNLRGNVLPMAAVAWVATHPGARRQGHSRRLMHRLHADMLGTGHRLAVLYPFHPSFYEKFGYVGLPANRTAVFAPEELSPLLGRKLPGEVTCRRIDEGFDDYRAFHQRLLSLRHGFMYTPHYRARRALATPDRWLAVATVDGQAVGLLTYRIDGYGGRLRADELLYTSALGRTLLLRFLAEHTHQVCQIEVTVAPDEFPETWATALTVRTTAETSYPTSPALMARLLSVDALRGAPCGPGRLEIELVDDPLLTGRHLLDGTAGRIDVTAAPGAGEGAVLTAAGLAGLAYGVLDPADVVARGLGDISDDAASELRKLLPGRVPHAFGRG</sequence>
<comment type="caution">
    <text evidence="2">The sequence shown here is derived from an EMBL/GenBank/DDBJ whole genome shotgun (WGS) entry which is preliminary data.</text>
</comment>
<feature type="domain" description="N-acetyltransferase" evidence="1">
    <location>
        <begin position="2"/>
        <end position="154"/>
    </location>
</feature>
<organism evidence="2 3">
    <name type="scientific">Catellatospora methionotrophica</name>
    <dbReference type="NCBI Taxonomy" id="121620"/>
    <lineage>
        <taxon>Bacteria</taxon>
        <taxon>Bacillati</taxon>
        <taxon>Actinomycetota</taxon>
        <taxon>Actinomycetes</taxon>
        <taxon>Micromonosporales</taxon>
        <taxon>Micromonosporaceae</taxon>
        <taxon>Catellatospora</taxon>
    </lineage>
</organism>
<dbReference type="InterPro" id="IPR000182">
    <property type="entry name" value="GNAT_dom"/>
</dbReference>
<protein>
    <submittedName>
        <fullName evidence="2">GCN5 family acetyltransferase</fullName>
    </submittedName>
</protein>
<dbReference type="PANTHER" id="PTHR37817">
    <property type="entry name" value="N-ACETYLTRANSFERASE EIS"/>
    <property type="match status" value="1"/>
</dbReference>
<reference evidence="2" key="1">
    <citation type="submission" date="2021-01" db="EMBL/GenBank/DDBJ databases">
        <title>Whole genome shotgun sequence of Catellatospora methionotrophica NBRC 14553.</title>
        <authorList>
            <person name="Komaki H."/>
            <person name="Tamura T."/>
        </authorList>
    </citation>
    <scope>NUCLEOTIDE SEQUENCE</scope>
    <source>
        <strain evidence="2">NBRC 14553</strain>
    </source>
</reference>
<dbReference type="Proteomes" id="UP000660339">
    <property type="component" value="Unassembled WGS sequence"/>
</dbReference>